<dbReference type="Proteomes" id="UP000001208">
    <property type="component" value="Chromosome"/>
</dbReference>
<evidence type="ECO:0000313" key="1">
    <source>
        <dbReference type="EMBL" id="ACF14412.1"/>
    </source>
</evidence>
<sequence>MRLATLDSSAKKPQNDIGSFFVIDSGDEDRLLTPFVSAQDNISNLTFAITKKPPEIDSDGYLKRN</sequence>
<dbReference type="KEGG" id="cts:Ctha_1958"/>
<gene>
    <name evidence="1" type="ordered locus">Ctha_1958</name>
</gene>
<name>B3QUG3_CHLT3</name>
<reference evidence="1 2" key="1">
    <citation type="submission" date="2008-06" db="EMBL/GenBank/DDBJ databases">
        <title>Complete sequence of Chloroherpeton thalassium ATCC 35110.</title>
        <authorList>
            <consortium name="US DOE Joint Genome Institute"/>
            <person name="Lucas S."/>
            <person name="Copeland A."/>
            <person name="Lapidus A."/>
            <person name="Glavina del Rio T."/>
            <person name="Dalin E."/>
            <person name="Tice H."/>
            <person name="Bruce D."/>
            <person name="Goodwin L."/>
            <person name="Pitluck S."/>
            <person name="Schmutz J."/>
            <person name="Larimer F."/>
            <person name="Land M."/>
            <person name="Hauser L."/>
            <person name="Kyrpides N."/>
            <person name="Mikhailova N."/>
            <person name="Liu Z."/>
            <person name="Li T."/>
            <person name="Zhao F."/>
            <person name="Overmann J."/>
            <person name="Bryant D.A."/>
            <person name="Richardson P."/>
        </authorList>
    </citation>
    <scope>NUCLEOTIDE SEQUENCE [LARGE SCALE GENOMIC DNA]</scope>
    <source>
        <strain evidence="2">ATCC 35110 / GB-78</strain>
    </source>
</reference>
<accession>B3QUG3</accession>
<evidence type="ECO:0000313" key="2">
    <source>
        <dbReference type="Proteomes" id="UP000001208"/>
    </source>
</evidence>
<proteinExistence type="predicted"/>
<dbReference type="EMBL" id="CP001100">
    <property type="protein sequence ID" value="ACF14412.1"/>
    <property type="molecule type" value="Genomic_DNA"/>
</dbReference>
<dbReference type="HOGENOM" id="CLU_2841830_0_0_10"/>
<dbReference type="RefSeq" id="WP_012500495.1">
    <property type="nucleotide sequence ID" value="NC_011026.1"/>
</dbReference>
<dbReference type="AlphaFoldDB" id="B3QUG3"/>
<organism evidence="1 2">
    <name type="scientific">Chloroherpeton thalassium (strain ATCC 35110 / GB-78)</name>
    <dbReference type="NCBI Taxonomy" id="517418"/>
    <lineage>
        <taxon>Bacteria</taxon>
        <taxon>Pseudomonadati</taxon>
        <taxon>Chlorobiota</taxon>
        <taxon>Chlorobiia</taxon>
        <taxon>Chlorobiales</taxon>
        <taxon>Chloroherpetonaceae</taxon>
        <taxon>Chloroherpeton</taxon>
    </lineage>
</organism>
<protein>
    <submittedName>
        <fullName evidence="1">Uncharacterized protein</fullName>
    </submittedName>
</protein>
<keyword evidence="2" id="KW-1185">Reference proteome</keyword>